<evidence type="ECO:0000256" key="1">
    <source>
        <dbReference type="SAM" id="MobiDB-lite"/>
    </source>
</evidence>
<evidence type="ECO:0000313" key="4">
    <source>
        <dbReference type="Proteomes" id="UP000503088"/>
    </source>
</evidence>
<dbReference type="RefSeq" id="WP_173223043.1">
    <property type="nucleotide sequence ID" value="NZ_CP048104.1"/>
</dbReference>
<keyword evidence="4" id="KW-1185">Reference proteome</keyword>
<sequence>MSRKKKKDQKSVKRDQGAAPVEGLEGLEENAEISEFIPAADEVFMDESYPAIDEVEFGEGDVMEDDRDAERNDTAPSRNADVEAAEEVAPVSPATGRDGANEDEGAREGHGLGTVSIILSILAFFIVPFLLGSAGIILGVISARRGSALGWWAVGIGAVAVILTAFVRPIAGY</sequence>
<protein>
    <recommendedName>
        <fullName evidence="5">DUF4190 domain-containing protein</fullName>
    </recommendedName>
</protein>
<dbReference type="EMBL" id="CP048104">
    <property type="protein sequence ID" value="QKG84900.1"/>
    <property type="molecule type" value="Genomic_DNA"/>
</dbReference>
<dbReference type="Proteomes" id="UP000503088">
    <property type="component" value="Chromosome"/>
</dbReference>
<evidence type="ECO:0000313" key="3">
    <source>
        <dbReference type="EMBL" id="QKG84900.1"/>
    </source>
</evidence>
<feature type="transmembrane region" description="Helical" evidence="2">
    <location>
        <begin position="117"/>
        <end position="143"/>
    </location>
</feature>
<reference evidence="3 4" key="1">
    <citation type="submission" date="2020-01" db="EMBL/GenBank/DDBJ databases">
        <authorList>
            <person name="Gulvik C.A."/>
            <person name="Batra D.G."/>
        </authorList>
    </citation>
    <scope>NUCLEOTIDE SEQUENCE [LARGE SCALE GENOMIC DNA]</scope>
    <source>
        <strain evidence="3 4">W9323</strain>
    </source>
</reference>
<dbReference type="KEGG" id="kpul:GXN76_10755"/>
<evidence type="ECO:0008006" key="5">
    <source>
        <dbReference type="Google" id="ProtNLM"/>
    </source>
</evidence>
<keyword evidence="2" id="KW-0472">Membrane</keyword>
<organism evidence="3 4">
    <name type="scientific">Kroppenstedtia pulmonis</name>
    <dbReference type="NCBI Taxonomy" id="1380685"/>
    <lineage>
        <taxon>Bacteria</taxon>
        <taxon>Bacillati</taxon>
        <taxon>Bacillota</taxon>
        <taxon>Bacilli</taxon>
        <taxon>Bacillales</taxon>
        <taxon>Thermoactinomycetaceae</taxon>
        <taxon>Kroppenstedtia</taxon>
    </lineage>
</organism>
<evidence type="ECO:0000256" key="2">
    <source>
        <dbReference type="SAM" id="Phobius"/>
    </source>
</evidence>
<feature type="compositionally biased region" description="Acidic residues" evidence="1">
    <location>
        <begin position="53"/>
        <end position="67"/>
    </location>
</feature>
<dbReference type="AlphaFoldDB" id="A0A7D3Y0Z7"/>
<gene>
    <name evidence="3" type="ORF">GXN76_10755</name>
</gene>
<feature type="transmembrane region" description="Helical" evidence="2">
    <location>
        <begin position="149"/>
        <end position="167"/>
    </location>
</feature>
<proteinExistence type="predicted"/>
<dbReference type="PANTHER" id="PTHR40040:SF1">
    <property type="entry name" value="MEMBRANE PROTEIN"/>
    <property type="match status" value="1"/>
</dbReference>
<keyword evidence="2" id="KW-0812">Transmembrane</keyword>
<name>A0A7D3Y0Z7_9BACL</name>
<feature type="region of interest" description="Disordered" evidence="1">
    <location>
        <begin position="53"/>
        <end position="107"/>
    </location>
</feature>
<feature type="region of interest" description="Disordered" evidence="1">
    <location>
        <begin position="1"/>
        <end position="32"/>
    </location>
</feature>
<accession>A0A7D3Y0Z7</accession>
<dbReference type="InterPro" id="IPR055338">
    <property type="entry name" value="YqfX-like"/>
</dbReference>
<dbReference type="PANTHER" id="PTHR40040">
    <property type="entry name" value="SMALL HYDROPHOBIC PROTEIN-RELATED"/>
    <property type="match status" value="1"/>
</dbReference>
<keyword evidence="2" id="KW-1133">Transmembrane helix</keyword>